<dbReference type="PANTHER" id="PTHR38459:SF1">
    <property type="entry name" value="PROPHAGE BACTOPRENOL-LINKED GLUCOSE TRANSLOCASE HOMOLOG"/>
    <property type="match status" value="1"/>
</dbReference>
<dbReference type="Proteomes" id="UP000510888">
    <property type="component" value="Plasmid PPGU16_p3"/>
</dbReference>
<dbReference type="InterPro" id="IPR051401">
    <property type="entry name" value="GtrA_CellWall_Glycosyl"/>
</dbReference>
<evidence type="ECO:0000256" key="6">
    <source>
        <dbReference type="SAM" id="Phobius"/>
    </source>
</evidence>
<dbReference type="EMBL" id="AP023178">
    <property type="protein sequence ID" value="BCF95373.1"/>
    <property type="molecule type" value="Genomic_DNA"/>
</dbReference>
<dbReference type="Pfam" id="PF04138">
    <property type="entry name" value="GtrA_DPMS_TM"/>
    <property type="match status" value="1"/>
</dbReference>
<keyword evidence="3 6" id="KW-0812">Transmembrane</keyword>
<dbReference type="AlphaFoldDB" id="A0A7I8C3I3"/>
<feature type="transmembrane region" description="Helical" evidence="6">
    <location>
        <begin position="72"/>
        <end position="94"/>
    </location>
</feature>
<dbReference type="InterPro" id="IPR007267">
    <property type="entry name" value="GtrA_DPMS_TM"/>
</dbReference>
<protein>
    <recommendedName>
        <fullName evidence="7">GtrA/DPMS transmembrane domain-containing protein</fullName>
    </recommendedName>
</protein>
<feature type="transmembrane region" description="Helical" evidence="6">
    <location>
        <begin position="34"/>
        <end position="52"/>
    </location>
</feature>
<comment type="subcellular location">
    <subcellularLocation>
        <location evidence="1">Membrane</location>
        <topology evidence="1">Multi-pass membrane protein</topology>
    </subcellularLocation>
</comment>
<dbReference type="GO" id="GO:0000271">
    <property type="term" value="P:polysaccharide biosynthetic process"/>
    <property type="evidence" value="ECO:0007669"/>
    <property type="project" value="InterPro"/>
</dbReference>
<evidence type="ECO:0000256" key="1">
    <source>
        <dbReference type="ARBA" id="ARBA00004141"/>
    </source>
</evidence>
<evidence type="ECO:0000256" key="4">
    <source>
        <dbReference type="ARBA" id="ARBA00022989"/>
    </source>
</evidence>
<organism evidence="8 9">
    <name type="scientific">Paraburkholderia largidicola</name>
    <dbReference type="NCBI Taxonomy" id="3014751"/>
    <lineage>
        <taxon>Bacteria</taxon>
        <taxon>Pseudomonadati</taxon>
        <taxon>Pseudomonadota</taxon>
        <taxon>Betaproteobacteria</taxon>
        <taxon>Burkholderiales</taxon>
        <taxon>Burkholderiaceae</taxon>
        <taxon>Paraburkholderia</taxon>
    </lineage>
</organism>
<keyword evidence="5 6" id="KW-0472">Membrane</keyword>
<keyword evidence="9" id="KW-1185">Reference proteome</keyword>
<keyword evidence="4 6" id="KW-1133">Transmembrane helix</keyword>
<evidence type="ECO:0000256" key="5">
    <source>
        <dbReference type="ARBA" id="ARBA00023136"/>
    </source>
</evidence>
<feature type="transmembrane region" description="Helical" evidence="6">
    <location>
        <begin position="106"/>
        <end position="128"/>
    </location>
</feature>
<dbReference type="RefSeq" id="WP_180727799.1">
    <property type="nucleotide sequence ID" value="NZ_AP023178.1"/>
</dbReference>
<gene>
    <name evidence="8" type="ORF">PPGU16_84400</name>
</gene>
<feature type="domain" description="GtrA/DPMS transmembrane" evidence="7">
    <location>
        <begin position="11"/>
        <end position="129"/>
    </location>
</feature>
<feature type="transmembrane region" description="Helical" evidence="6">
    <location>
        <begin position="9"/>
        <end position="28"/>
    </location>
</feature>
<dbReference type="KEGG" id="plad:PPGU16_84400"/>
<keyword evidence="8" id="KW-0614">Plasmid</keyword>
<evidence type="ECO:0000256" key="3">
    <source>
        <dbReference type="ARBA" id="ARBA00022692"/>
    </source>
</evidence>
<comment type="similarity">
    <text evidence="2">Belongs to the GtrA family.</text>
</comment>
<proteinExistence type="inferred from homology"/>
<evidence type="ECO:0000256" key="2">
    <source>
        <dbReference type="ARBA" id="ARBA00009399"/>
    </source>
</evidence>
<evidence type="ECO:0000259" key="7">
    <source>
        <dbReference type="Pfam" id="PF04138"/>
    </source>
</evidence>
<sequence length="136" mass="14650">MKLAYRQPLLFAVSGIAGFITDAGILYAASAAGLGYFAGRAISFLCAVWVTWQINRRYTFAADRRQSAWSEWLNYLAAMSAGGAVNYAAYTAAIVTLQLSPAVRPLAAVAMGSLAGMIVNYATAKLWVFSSRTHQQ</sequence>
<dbReference type="GO" id="GO:0005886">
    <property type="term" value="C:plasma membrane"/>
    <property type="evidence" value="ECO:0007669"/>
    <property type="project" value="TreeGrafter"/>
</dbReference>
<evidence type="ECO:0000313" key="9">
    <source>
        <dbReference type="Proteomes" id="UP000510888"/>
    </source>
</evidence>
<accession>A0A7I8C3I3</accession>
<evidence type="ECO:0000313" key="8">
    <source>
        <dbReference type="EMBL" id="BCF95373.1"/>
    </source>
</evidence>
<geneLocation type="plasmid" evidence="8 9">
    <name>PPGU16_p3</name>
</geneLocation>
<name>A0A7I8C3I3_9BURK</name>
<dbReference type="PANTHER" id="PTHR38459">
    <property type="entry name" value="PROPHAGE BACTOPRENOL-LINKED GLUCOSE TRANSLOCASE HOMOLOG"/>
    <property type="match status" value="1"/>
</dbReference>
<reference evidence="8 9" key="1">
    <citation type="journal article" date="2020" name="Genes (Basel)">
        <title>Genomic Comparison of Insect Gut Symbionts from Divergent Burkholderia Subclades.</title>
        <authorList>
            <person name="Takeshita K."/>
            <person name="Kikuchi Y."/>
        </authorList>
    </citation>
    <scope>NUCLEOTIDE SEQUENCE [LARGE SCALE GENOMIC DNA]</scope>
    <source>
        <strain evidence="8 9">PGU16</strain>
        <plasmid evidence="8 9">PPGU16_p3</plasmid>
    </source>
</reference>